<accession>A0A3A9WH42</accession>
<evidence type="ECO:0000313" key="2">
    <source>
        <dbReference type="EMBL" id="RKN08754.1"/>
    </source>
</evidence>
<dbReference type="OrthoDB" id="9812205at2"/>
<dbReference type="HAMAP" id="MF_01187">
    <property type="entry name" value="UPF0434"/>
    <property type="match status" value="1"/>
</dbReference>
<dbReference type="AlphaFoldDB" id="A0A3A9WH42"/>
<dbReference type="Proteomes" id="UP000275024">
    <property type="component" value="Unassembled WGS sequence"/>
</dbReference>
<dbReference type="Proteomes" id="UP000268652">
    <property type="component" value="Unassembled WGS sequence"/>
</dbReference>
<keyword evidence="4" id="KW-1185">Reference proteome</keyword>
<proteinExistence type="inferred from homology"/>
<dbReference type="Gene3D" id="2.20.25.10">
    <property type="match status" value="1"/>
</dbReference>
<organism evidence="2 5">
    <name type="scientific">Streptomyces radicis</name>
    <dbReference type="NCBI Taxonomy" id="1750517"/>
    <lineage>
        <taxon>Bacteria</taxon>
        <taxon>Bacillati</taxon>
        <taxon>Actinomycetota</taxon>
        <taxon>Actinomycetes</taxon>
        <taxon>Kitasatosporales</taxon>
        <taxon>Streptomycetaceae</taxon>
        <taxon>Streptomyces</taxon>
    </lineage>
</organism>
<evidence type="ECO:0000313" key="3">
    <source>
        <dbReference type="EMBL" id="RKN21912.1"/>
    </source>
</evidence>
<dbReference type="Pfam" id="PF03966">
    <property type="entry name" value="Trm112p"/>
    <property type="match status" value="1"/>
</dbReference>
<dbReference type="EMBL" id="RBDX01000010">
    <property type="protein sequence ID" value="RKN08754.1"/>
    <property type="molecule type" value="Genomic_DNA"/>
</dbReference>
<dbReference type="InterPro" id="IPR005651">
    <property type="entry name" value="Trm112-like"/>
</dbReference>
<evidence type="ECO:0000256" key="1">
    <source>
        <dbReference type="HAMAP-Rule" id="MF_01187"/>
    </source>
</evidence>
<evidence type="ECO:0000313" key="5">
    <source>
        <dbReference type="Proteomes" id="UP000275024"/>
    </source>
</evidence>
<protein>
    <recommendedName>
        <fullName evidence="1">UPF0434 protein D7318_16300</fullName>
    </recommendedName>
</protein>
<evidence type="ECO:0000313" key="4">
    <source>
        <dbReference type="Proteomes" id="UP000268652"/>
    </source>
</evidence>
<name>A0A3A9WH42_9ACTN</name>
<comment type="similarity">
    <text evidence="1">Belongs to the UPF0434 family.</text>
</comment>
<dbReference type="SUPFAM" id="SSF158997">
    <property type="entry name" value="Trm112p-like"/>
    <property type="match status" value="1"/>
</dbReference>
<reference evidence="4 5" key="1">
    <citation type="submission" date="2018-09" db="EMBL/GenBank/DDBJ databases">
        <title>Streptomyces sp. nov. DS1-2, an endophytic actinomycete isolated from roots of Dendrobium scabrilingue.</title>
        <authorList>
            <person name="Kuncharoen N."/>
            <person name="Kudo T."/>
            <person name="Ohkuma M."/>
            <person name="Yuki M."/>
            <person name="Tanasupawat S."/>
        </authorList>
    </citation>
    <scope>NUCLEOTIDE SEQUENCE [LARGE SCALE GENOMIC DNA]</scope>
    <source>
        <strain evidence="2 5">AZ1-7</strain>
        <strain evidence="3 4">DS1-2</strain>
    </source>
</reference>
<comment type="caution">
    <text evidence="2">The sequence shown here is derived from an EMBL/GenBank/DDBJ whole genome shotgun (WGS) entry which is preliminary data.</text>
</comment>
<gene>
    <name evidence="3" type="ORF">D7318_16300</name>
    <name evidence="2" type="ORF">D7319_15345</name>
</gene>
<dbReference type="RefSeq" id="WP_120697832.1">
    <property type="nucleotide sequence ID" value="NZ_RBDX01000010.1"/>
</dbReference>
<dbReference type="EMBL" id="RBDY01000010">
    <property type="protein sequence ID" value="RKN21912.1"/>
    <property type="molecule type" value="Genomic_DNA"/>
</dbReference>
<sequence>MPLVEAALLDILVCPACHATLREEGSELVCNGEGCSLAYPVQDGIPALLESEARRTG</sequence>